<evidence type="ECO:0000256" key="8">
    <source>
        <dbReference type="ARBA" id="ARBA00022968"/>
    </source>
</evidence>
<evidence type="ECO:0000256" key="5">
    <source>
        <dbReference type="ARBA" id="ARBA00022676"/>
    </source>
</evidence>
<keyword evidence="8" id="KW-0735">Signal-anchor</keyword>
<dbReference type="EC" id="2.4.1.155" evidence="4"/>
<accession>A0AAW2YXA4</accession>
<evidence type="ECO:0000256" key="4">
    <source>
        <dbReference type="ARBA" id="ARBA00012671"/>
    </source>
</evidence>
<dbReference type="Proteomes" id="UP001431209">
    <property type="component" value="Unassembled WGS sequence"/>
</dbReference>
<keyword evidence="11" id="KW-0472">Membrane</keyword>
<dbReference type="PANTHER" id="PTHR15075:SF2">
    <property type="entry name" value="ALPHA-1,6-MANNOSYLGLYCOPROTEIN 6-BETA-N-ACETYLGLUCOSAMINYLTRANSFERASE"/>
    <property type="match status" value="1"/>
</dbReference>
<keyword evidence="7" id="KW-0812">Transmembrane</keyword>
<name>A0AAW2YXA4_9EUKA</name>
<keyword evidence="5" id="KW-0328">Glycosyltransferase</keyword>
<keyword evidence="6" id="KW-0808">Transferase</keyword>
<evidence type="ECO:0000256" key="9">
    <source>
        <dbReference type="ARBA" id="ARBA00022989"/>
    </source>
</evidence>
<comment type="caution">
    <text evidence="15">The sequence shown here is derived from an EMBL/GenBank/DDBJ whole genome shotgun (WGS) entry which is preliminary data.</text>
</comment>
<dbReference type="GO" id="GO:0000139">
    <property type="term" value="C:Golgi membrane"/>
    <property type="evidence" value="ECO:0007669"/>
    <property type="project" value="UniProtKB-SubCell"/>
</dbReference>
<gene>
    <name evidence="15" type="ORF">AKO1_010409</name>
</gene>
<dbReference type="GO" id="GO:0006487">
    <property type="term" value="P:protein N-linked glycosylation"/>
    <property type="evidence" value="ECO:0007669"/>
    <property type="project" value="TreeGrafter"/>
</dbReference>
<evidence type="ECO:0000256" key="13">
    <source>
        <dbReference type="ARBA" id="ARBA00048243"/>
    </source>
</evidence>
<dbReference type="PANTHER" id="PTHR15075">
    <property type="entry name" value="ALPHA-MANNOSIDE BETA-1,6-N-ACETYLGLUCOSAMINYLTRANSFERASE"/>
    <property type="match status" value="1"/>
</dbReference>
<evidence type="ECO:0000256" key="7">
    <source>
        <dbReference type="ARBA" id="ARBA00022692"/>
    </source>
</evidence>
<evidence type="ECO:0000313" key="16">
    <source>
        <dbReference type="Proteomes" id="UP001431209"/>
    </source>
</evidence>
<organism evidence="15 16">
    <name type="scientific">Acrasis kona</name>
    <dbReference type="NCBI Taxonomy" id="1008807"/>
    <lineage>
        <taxon>Eukaryota</taxon>
        <taxon>Discoba</taxon>
        <taxon>Heterolobosea</taxon>
        <taxon>Tetramitia</taxon>
        <taxon>Eutetramitia</taxon>
        <taxon>Acrasidae</taxon>
        <taxon>Acrasis</taxon>
    </lineage>
</organism>
<comment type="similarity">
    <text evidence="3">Belongs to the glycosyltransferase 18 family.</text>
</comment>
<keyword evidence="12" id="KW-0325">Glycoprotein</keyword>
<dbReference type="AlphaFoldDB" id="A0AAW2YXA4"/>
<feature type="domain" description="Glycosyltransferase family 18 catalytic" evidence="14">
    <location>
        <begin position="2"/>
        <end position="256"/>
    </location>
</feature>
<evidence type="ECO:0000256" key="11">
    <source>
        <dbReference type="ARBA" id="ARBA00023136"/>
    </source>
</evidence>
<evidence type="ECO:0000256" key="12">
    <source>
        <dbReference type="ARBA" id="ARBA00023180"/>
    </source>
</evidence>
<sequence length="262" mass="31068">MIFSDYYSMETVQPDILQQLKHKFRFLDFWGTNQHIIDTIYKAPFHQEQFLTPYKNSFNSFLGIAINPLPQEYMIHVKNKQQDQLQILLWGKDNHYFAQEHWDLIHKIREQFPNIAIHSTIQRLWPGQPNITNHKVLKHNEWTRLLAQSNIIMGVGWPVIGPTVLEAIAAGCVYMNKKDFYAPQHHETLHFDSQHPYARDLFHGPPLVYDVDHNQHQQVMNTIRTIIDRRKQIQPTIHPDYTMNSVVRRLQQILGNNKTFIT</sequence>
<comment type="catalytic activity">
    <reaction evidence="13">
        <text>N(4)-{beta-D-GlcNAc-(1-&gt;2)-[beta-D-GlcNAc-(1-&gt;4)]-alpha-D-Man-(1-&gt;3)-[beta-D-GlcNAc-(1-&gt;2)-alpha-D-Man-(1-&gt;6)]-beta-D-Man-(1-&gt;4)-beta-D-GlcNAc-(1-&gt;4)-beta-D-GlcNAc}-L-asparaginyl-[protein] + UDP-N-acetyl-alpha-D-glucosamine = N(4)-{beta-D-GlcNAc-(1-&gt;2)-[beta-D-GlcNAc-(1-&gt;4)]-alpha-D-Man-(1-&gt;3)-[beta-D-GlcNAc-(1-&gt;2)-[beta-D-GlcNAc-(1-&gt;6)]-alpha-D-Man-(1-&gt;6)]-beta-D-Man-(1-&gt;4)-beta-D-GlcNAc-(1-&gt;4)-beta-D-GlcNAc}-L-asparaginyl-[protein] + UDP + H(+)</text>
        <dbReference type="Rhea" id="RHEA:16921"/>
        <dbReference type="Rhea" id="RHEA-COMP:14374"/>
        <dbReference type="Rhea" id="RHEA-COMP:14377"/>
        <dbReference type="ChEBI" id="CHEBI:15378"/>
        <dbReference type="ChEBI" id="CHEBI:57705"/>
        <dbReference type="ChEBI" id="CHEBI:58223"/>
        <dbReference type="ChEBI" id="CHEBI:139507"/>
        <dbReference type="ChEBI" id="CHEBI:139510"/>
        <dbReference type="EC" id="2.4.1.155"/>
    </reaction>
</comment>
<dbReference type="EMBL" id="JAOPGA020000788">
    <property type="protein sequence ID" value="KAL0481734.1"/>
    <property type="molecule type" value="Genomic_DNA"/>
</dbReference>
<dbReference type="InterPro" id="IPR052105">
    <property type="entry name" value="MGAT5_Glycosyltransferase"/>
</dbReference>
<keyword evidence="16" id="KW-1185">Reference proteome</keyword>
<evidence type="ECO:0000256" key="10">
    <source>
        <dbReference type="ARBA" id="ARBA00023034"/>
    </source>
</evidence>
<proteinExistence type="inferred from homology"/>
<keyword evidence="9" id="KW-1133">Transmembrane helix</keyword>
<evidence type="ECO:0000256" key="2">
    <source>
        <dbReference type="ARBA" id="ARBA00004922"/>
    </source>
</evidence>
<evidence type="ECO:0000256" key="3">
    <source>
        <dbReference type="ARBA" id="ARBA00007477"/>
    </source>
</evidence>
<comment type="subcellular location">
    <subcellularLocation>
        <location evidence="1">Golgi apparatus membrane</location>
        <topology evidence="1">Single-pass type II membrane protein</topology>
    </subcellularLocation>
</comment>
<evidence type="ECO:0000259" key="14">
    <source>
        <dbReference type="Pfam" id="PF15024"/>
    </source>
</evidence>
<evidence type="ECO:0000313" key="15">
    <source>
        <dbReference type="EMBL" id="KAL0481734.1"/>
    </source>
</evidence>
<comment type="pathway">
    <text evidence="2">Protein modification; protein glycosylation.</text>
</comment>
<dbReference type="InterPro" id="IPR026116">
    <property type="entry name" value="GT18_cat"/>
</dbReference>
<evidence type="ECO:0000256" key="6">
    <source>
        <dbReference type="ARBA" id="ARBA00022679"/>
    </source>
</evidence>
<evidence type="ECO:0000256" key="1">
    <source>
        <dbReference type="ARBA" id="ARBA00004323"/>
    </source>
</evidence>
<keyword evidence="10" id="KW-0333">Golgi apparatus</keyword>
<dbReference type="GO" id="GO:0030144">
    <property type="term" value="F:alpha-1,6-mannosylglycoprotein 6-beta-N-acetylglucosaminyltransferase activity"/>
    <property type="evidence" value="ECO:0007669"/>
    <property type="project" value="UniProtKB-EC"/>
</dbReference>
<dbReference type="Pfam" id="PF15024">
    <property type="entry name" value="Glyco_transf_18"/>
    <property type="match status" value="1"/>
</dbReference>
<reference evidence="15 16" key="1">
    <citation type="submission" date="2024-03" db="EMBL/GenBank/DDBJ databases">
        <title>The Acrasis kona genome and developmental transcriptomes reveal deep origins of eukaryotic multicellular pathways.</title>
        <authorList>
            <person name="Sheikh S."/>
            <person name="Fu C.-J."/>
            <person name="Brown M.W."/>
            <person name="Baldauf S.L."/>
        </authorList>
    </citation>
    <scope>NUCLEOTIDE SEQUENCE [LARGE SCALE GENOMIC DNA]</scope>
    <source>
        <strain evidence="15 16">ATCC MYA-3509</strain>
    </source>
</reference>
<protein>
    <recommendedName>
        <fullName evidence="4">alpha-1,6-mannosyl-glycoprotein 6-beta-N-acetylglucosaminyltransferase</fullName>
        <ecNumber evidence="4">2.4.1.155</ecNumber>
    </recommendedName>
</protein>